<dbReference type="AlphaFoldDB" id="U3ACQ3"/>
<dbReference type="RefSeq" id="WP_020221645.1">
    <property type="nucleotide sequence ID" value="NZ_BANO01000083.1"/>
</dbReference>
<reference evidence="2 3" key="1">
    <citation type="submission" date="2013-09" db="EMBL/GenBank/DDBJ databases">
        <title>Whole genome sequencing of Halarchaeum acidiphilum strain MH1-52-1.</title>
        <authorList>
            <person name="Shimane Y."/>
            <person name="Minegishi H."/>
            <person name="Nishi S."/>
            <person name="Echigo A."/>
            <person name="Shuto A."/>
            <person name="Konishi M."/>
            <person name="Ito T."/>
            <person name="Ohkuma M."/>
            <person name="Ohta Y."/>
            <person name="Nagano Y."/>
            <person name="Tsubouchi T."/>
            <person name="Mori K."/>
            <person name="Usui K."/>
            <person name="Kamekura M."/>
            <person name="Usami R."/>
            <person name="Takaki Y."/>
            <person name="Hatada Y."/>
        </authorList>
    </citation>
    <scope>NUCLEOTIDE SEQUENCE [LARGE SCALE GENOMIC DNA]</scope>
    <source>
        <strain evidence="2 3">JCM 16109</strain>
    </source>
</reference>
<organism evidence="2 3">
    <name type="scientific">Halarchaeum acidiphilum MH1-52-1</name>
    <dbReference type="NCBI Taxonomy" id="1261545"/>
    <lineage>
        <taxon>Archaea</taxon>
        <taxon>Methanobacteriati</taxon>
        <taxon>Methanobacteriota</taxon>
        <taxon>Stenosarchaea group</taxon>
        <taxon>Halobacteria</taxon>
        <taxon>Halobacteriales</taxon>
        <taxon>Halobacteriaceae</taxon>
    </lineage>
</organism>
<dbReference type="EMBL" id="BATA01000026">
    <property type="protein sequence ID" value="GAD52553.1"/>
    <property type="molecule type" value="Genomic_DNA"/>
</dbReference>
<keyword evidence="1" id="KW-0472">Membrane</keyword>
<protein>
    <recommendedName>
        <fullName evidence="4">DUF1538 domain-containing protein</fullName>
    </recommendedName>
</protein>
<name>U3ACQ3_9EURY</name>
<keyword evidence="3" id="KW-1185">Reference proteome</keyword>
<sequence length="78" mass="8356">MASAPLTVREYLRLLARDPLVPAGLVLFVLGVVVVDLTPGLGSLVTGRIGAFALSAGVIVFGLGYTRVQHVLRDRRER</sequence>
<feature type="transmembrane region" description="Helical" evidence="1">
    <location>
        <begin position="49"/>
        <end position="68"/>
    </location>
</feature>
<evidence type="ECO:0000313" key="3">
    <source>
        <dbReference type="Proteomes" id="UP000016986"/>
    </source>
</evidence>
<evidence type="ECO:0000256" key="1">
    <source>
        <dbReference type="SAM" id="Phobius"/>
    </source>
</evidence>
<evidence type="ECO:0008006" key="4">
    <source>
        <dbReference type="Google" id="ProtNLM"/>
    </source>
</evidence>
<keyword evidence="1" id="KW-1133">Transmembrane helix</keyword>
<keyword evidence="1" id="KW-0812">Transmembrane</keyword>
<evidence type="ECO:0000313" key="2">
    <source>
        <dbReference type="EMBL" id="GAD52553.1"/>
    </source>
</evidence>
<feature type="transmembrane region" description="Helical" evidence="1">
    <location>
        <begin position="20"/>
        <end position="37"/>
    </location>
</feature>
<gene>
    <name evidence="2" type="ORF">MBEHAL_1313</name>
</gene>
<accession>U3ACQ3</accession>
<comment type="caution">
    <text evidence="2">The sequence shown here is derived from an EMBL/GenBank/DDBJ whole genome shotgun (WGS) entry which is preliminary data.</text>
</comment>
<proteinExistence type="predicted"/>
<dbReference type="Proteomes" id="UP000016986">
    <property type="component" value="Unassembled WGS sequence"/>
</dbReference>